<name>A0A1D1ZE39_9ARAE</name>
<evidence type="ECO:0000313" key="16">
    <source>
        <dbReference type="EMBL" id="JAT65127.1"/>
    </source>
</evidence>
<evidence type="ECO:0000256" key="3">
    <source>
        <dbReference type="ARBA" id="ARBA00004906"/>
    </source>
</evidence>
<evidence type="ECO:0000256" key="11">
    <source>
        <dbReference type="ARBA" id="ARBA00022989"/>
    </source>
</evidence>
<comment type="subcellular location">
    <subcellularLocation>
        <location evidence="2">Membrane</location>
        <topology evidence="2">Single-pass membrane protein</topology>
    </subcellularLocation>
</comment>
<dbReference type="EC" id="2.3.2.27" evidence="4"/>
<dbReference type="InterPro" id="IPR044600">
    <property type="entry name" value="ATL1/ATL16-like"/>
</dbReference>
<feature type="compositionally biased region" description="Gly residues" evidence="14">
    <location>
        <begin position="252"/>
        <end position="264"/>
    </location>
</feature>
<dbReference type="Gene3D" id="3.30.40.10">
    <property type="entry name" value="Zinc/RING finger domain, C3HC4 (zinc finger)"/>
    <property type="match status" value="1"/>
</dbReference>
<dbReference type="InterPro" id="IPR013083">
    <property type="entry name" value="Znf_RING/FYVE/PHD"/>
</dbReference>
<evidence type="ECO:0000259" key="15">
    <source>
        <dbReference type="PROSITE" id="PS50089"/>
    </source>
</evidence>
<keyword evidence="9" id="KW-0833">Ubl conjugation pathway</keyword>
<reference evidence="16" key="1">
    <citation type="submission" date="2015-07" db="EMBL/GenBank/DDBJ databases">
        <title>Transcriptome Assembly of Anthurium amnicola.</title>
        <authorList>
            <person name="Suzuki J."/>
        </authorList>
    </citation>
    <scope>NUCLEOTIDE SEQUENCE</scope>
</reference>
<keyword evidence="7" id="KW-0479">Metal-binding</keyword>
<feature type="region of interest" description="Disordered" evidence="14">
    <location>
        <begin position="229"/>
        <end position="270"/>
    </location>
</feature>
<comment type="pathway">
    <text evidence="3">Protein modification; protein ubiquitination.</text>
</comment>
<dbReference type="PROSITE" id="PS50089">
    <property type="entry name" value="ZF_RING_2"/>
    <property type="match status" value="1"/>
</dbReference>
<organism evidence="16">
    <name type="scientific">Anthurium amnicola</name>
    <dbReference type="NCBI Taxonomy" id="1678845"/>
    <lineage>
        <taxon>Eukaryota</taxon>
        <taxon>Viridiplantae</taxon>
        <taxon>Streptophyta</taxon>
        <taxon>Embryophyta</taxon>
        <taxon>Tracheophyta</taxon>
        <taxon>Spermatophyta</taxon>
        <taxon>Magnoliopsida</taxon>
        <taxon>Liliopsida</taxon>
        <taxon>Araceae</taxon>
        <taxon>Pothoideae</taxon>
        <taxon>Potheae</taxon>
        <taxon>Anthurium</taxon>
    </lineage>
</organism>
<evidence type="ECO:0000256" key="9">
    <source>
        <dbReference type="ARBA" id="ARBA00022786"/>
    </source>
</evidence>
<keyword evidence="6" id="KW-0812">Transmembrane</keyword>
<evidence type="ECO:0000256" key="1">
    <source>
        <dbReference type="ARBA" id="ARBA00000900"/>
    </source>
</evidence>
<feature type="compositionally biased region" description="Polar residues" evidence="14">
    <location>
        <begin position="47"/>
        <end position="57"/>
    </location>
</feature>
<evidence type="ECO:0000256" key="7">
    <source>
        <dbReference type="ARBA" id="ARBA00022723"/>
    </source>
</evidence>
<keyword evidence="12" id="KW-0472">Membrane</keyword>
<keyword evidence="8 13" id="KW-0863">Zinc-finger</keyword>
<evidence type="ECO:0000256" key="12">
    <source>
        <dbReference type="ARBA" id="ARBA00023136"/>
    </source>
</evidence>
<dbReference type="SUPFAM" id="SSF57850">
    <property type="entry name" value="RING/U-box"/>
    <property type="match status" value="1"/>
</dbReference>
<dbReference type="PANTHER" id="PTHR46913">
    <property type="entry name" value="RING-H2 FINGER PROTEIN ATL16"/>
    <property type="match status" value="1"/>
</dbReference>
<evidence type="ECO:0000256" key="2">
    <source>
        <dbReference type="ARBA" id="ARBA00004167"/>
    </source>
</evidence>
<feature type="region of interest" description="Disordered" evidence="14">
    <location>
        <begin position="46"/>
        <end position="111"/>
    </location>
</feature>
<dbReference type="PANTHER" id="PTHR46913:SF1">
    <property type="entry name" value="RING-H2 FINGER PROTEIN ATL16"/>
    <property type="match status" value="1"/>
</dbReference>
<proteinExistence type="predicted"/>
<evidence type="ECO:0000256" key="10">
    <source>
        <dbReference type="ARBA" id="ARBA00022833"/>
    </source>
</evidence>
<dbReference type="GO" id="GO:0016020">
    <property type="term" value="C:membrane"/>
    <property type="evidence" value="ECO:0007669"/>
    <property type="project" value="UniProtKB-SubCell"/>
</dbReference>
<evidence type="ECO:0000256" key="6">
    <source>
        <dbReference type="ARBA" id="ARBA00022692"/>
    </source>
</evidence>
<accession>A0A1D1ZE39</accession>
<keyword evidence="11" id="KW-1133">Transmembrane helix</keyword>
<dbReference type="SMART" id="SM00184">
    <property type="entry name" value="RING"/>
    <property type="match status" value="1"/>
</dbReference>
<keyword evidence="5" id="KW-0808">Transferase</keyword>
<dbReference type="GO" id="GO:0016567">
    <property type="term" value="P:protein ubiquitination"/>
    <property type="evidence" value="ECO:0007669"/>
    <property type="project" value="InterPro"/>
</dbReference>
<comment type="catalytic activity">
    <reaction evidence="1">
        <text>S-ubiquitinyl-[E2 ubiquitin-conjugating enzyme]-L-cysteine + [acceptor protein]-L-lysine = [E2 ubiquitin-conjugating enzyme]-L-cysteine + N(6)-ubiquitinyl-[acceptor protein]-L-lysine.</text>
        <dbReference type="EC" id="2.3.2.27"/>
    </reaction>
</comment>
<dbReference type="InterPro" id="IPR001841">
    <property type="entry name" value="Znf_RING"/>
</dbReference>
<dbReference type="FunFam" id="3.30.40.10:FF:000187">
    <property type="entry name" value="E3 ubiquitin-protein ligase ATL6"/>
    <property type="match status" value="1"/>
</dbReference>
<evidence type="ECO:0000256" key="14">
    <source>
        <dbReference type="SAM" id="MobiDB-lite"/>
    </source>
</evidence>
<feature type="domain" description="RING-type" evidence="15">
    <location>
        <begin position="2"/>
        <end position="42"/>
    </location>
</feature>
<feature type="region of interest" description="Disordered" evidence="14">
    <location>
        <begin position="131"/>
        <end position="150"/>
    </location>
</feature>
<dbReference type="AlphaFoldDB" id="A0A1D1ZE39"/>
<dbReference type="GO" id="GO:0008270">
    <property type="term" value="F:zinc ion binding"/>
    <property type="evidence" value="ECO:0007669"/>
    <property type="project" value="UniProtKB-KW"/>
</dbReference>
<evidence type="ECO:0000256" key="13">
    <source>
        <dbReference type="PROSITE-ProRule" id="PRU00175"/>
    </source>
</evidence>
<dbReference type="Pfam" id="PF13639">
    <property type="entry name" value="zf-RING_2"/>
    <property type="match status" value="1"/>
</dbReference>
<evidence type="ECO:0000256" key="8">
    <source>
        <dbReference type="ARBA" id="ARBA00022771"/>
    </source>
</evidence>
<protein>
    <recommendedName>
        <fullName evidence="4">RING-type E3 ubiquitin transferase</fullName>
        <ecNumber evidence="4">2.3.2.27</ecNumber>
    </recommendedName>
</protein>
<dbReference type="EMBL" id="GDJX01002809">
    <property type="protein sequence ID" value="JAT65127.1"/>
    <property type="molecule type" value="Transcribed_RNA"/>
</dbReference>
<keyword evidence="10" id="KW-0862">Zinc</keyword>
<sequence length="270" mass="29115">AVCLSEFEDDEALRLLPKCDHVFHPDCIDAWLSSHTTCPVCRANLSPDAQTPTTTSYPLPVPPSTETPMEAPEQDSPVDGRQQQQDHVAITIDEEETGEREQDRAALPRMARRQRWWSKSLGRHLSFSRSISMGHSSAAPGTSRPGDQDRERYTLRLPTHIRKDIMAGKFQKSSSFAAIPGGWAGGEETSRAGGAVGGRSFKLGRWEWAAKSDRWAFFSRTFSMQLSRGDDGGGAGMGPARSGEVSTPKGGEAAGAGAGEGSGDGKVFPL</sequence>
<gene>
    <name evidence="16" type="primary">ATL31</name>
    <name evidence="16" type="ORF">g.43656</name>
</gene>
<feature type="non-terminal residue" evidence="16">
    <location>
        <position position="1"/>
    </location>
</feature>
<evidence type="ECO:0000256" key="4">
    <source>
        <dbReference type="ARBA" id="ARBA00012483"/>
    </source>
</evidence>
<dbReference type="CDD" id="cd16461">
    <property type="entry name" value="RING-H2_EL5-like"/>
    <property type="match status" value="1"/>
</dbReference>
<evidence type="ECO:0000256" key="5">
    <source>
        <dbReference type="ARBA" id="ARBA00022679"/>
    </source>
</evidence>
<dbReference type="GO" id="GO:0061630">
    <property type="term" value="F:ubiquitin protein ligase activity"/>
    <property type="evidence" value="ECO:0007669"/>
    <property type="project" value="UniProtKB-EC"/>
</dbReference>